<evidence type="ECO:0000313" key="1">
    <source>
        <dbReference type="EMBL" id="EEZ72775.1"/>
    </source>
</evidence>
<proteinExistence type="predicted"/>
<sequence>MCTRQQRGFPLHTPFLPSIPSEIQYFRNTSQSAPHIPNLTGKNLQNIWENNKKA</sequence>
<name>D0W0P2_NEICI</name>
<evidence type="ECO:0000313" key="2">
    <source>
        <dbReference type="Proteomes" id="UP000003294"/>
    </source>
</evidence>
<dbReference type="STRING" id="546262.NEICINOT_03208"/>
<dbReference type="AlphaFoldDB" id="D0W0P2"/>
<organism evidence="1 2">
    <name type="scientific">Neisseria cinerea ATCC 14685</name>
    <dbReference type="NCBI Taxonomy" id="546262"/>
    <lineage>
        <taxon>Bacteria</taxon>
        <taxon>Pseudomonadati</taxon>
        <taxon>Pseudomonadota</taxon>
        <taxon>Betaproteobacteria</taxon>
        <taxon>Neisseriales</taxon>
        <taxon>Neisseriaceae</taxon>
        <taxon>Neisseria</taxon>
    </lineage>
</organism>
<reference evidence="1 2" key="1">
    <citation type="submission" date="2009-10" db="EMBL/GenBank/DDBJ databases">
        <authorList>
            <person name="Weinstock G."/>
            <person name="Sodergren E."/>
            <person name="Clifton S."/>
            <person name="Fulton L."/>
            <person name="Fulton B."/>
            <person name="Courtney L."/>
            <person name="Fronick C."/>
            <person name="Harrison M."/>
            <person name="Strong C."/>
            <person name="Farmer C."/>
            <person name="Delahaunty K."/>
            <person name="Markovic C."/>
            <person name="Hall O."/>
            <person name="Minx P."/>
            <person name="Tomlinson C."/>
            <person name="Mitreva M."/>
            <person name="Nelson J."/>
            <person name="Hou S."/>
            <person name="Wollam A."/>
            <person name="Pepin K.H."/>
            <person name="Johnson M."/>
            <person name="Bhonagiri V."/>
            <person name="Nash W.E."/>
            <person name="Warren W."/>
            <person name="Chinwalla A."/>
            <person name="Mardis E.R."/>
            <person name="Wilson R.K."/>
        </authorList>
    </citation>
    <scope>NUCLEOTIDE SEQUENCE [LARGE SCALE GENOMIC DNA]</scope>
    <source>
        <strain evidence="1 2">ATCC 14685</strain>
    </source>
</reference>
<comment type="caution">
    <text evidence="1">The sequence shown here is derived from an EMBL/GenBank/DDBJ whole genome shotgun (WGS) entry which is preliminary data.</text>
</comment>
<protein>
    <submittedName>
        <fullName evidence="1">Uncharacterized protein</fullName>
    </submittedName>
</protein>
<dbReference type="Proteomes" id="UP000003294">
    <property type="component" value="Unassembled WGS sequence"/>
</dbReference>
<gene>
    <name evidence="1" type="ORF">NEICINOT_03208</name>
</gene>
<accession>D0W0P2</accession>
<dbReference type="EMBL" id="ACDY02000001">
    <property type="protein sequence ID" value="EEZ72775.1"/>
    <property type="molecule type" value="Genomic_DNA"/>
</dbReference>